<reference evidence="2" key="1">
    <citation type="submission" date="2024-05" db="EMBL/GenBank/DDBJ databases">
        <title>Campylobacter coli isolated from environmental waters in Slovenia.</title>
        <authorList>
            <person name="Zautner A.E."/>
            <person name="Bunk B."/>
            <person name="Riedel T."/>
            <person name="Sproeer C."/>
        </authorList>
    </citation>
    <scope>NUCLEOTIDE SEQUENCE</scope>
    <source>
        <strain evidence="2">CCS1377</strain>
    </source>
</reference>
<organism evidence="2">
    <name type="scientific">Campylobacter sp. CCS1377</name>
    <dbReference type="NCBI Taxonomy" id="3158229"/>
    <lineage>
        <taxon>Bacteria</taxon>
        <taxon>Pseudomonadati</taxon>
        <taxon>Campylobacterota</taxon>
        <taxon>Epsilonproteobacteria</taxon>
        <taxon>Campylobacterales</taxon>
        <taxon>Campylobacteraceae</taxon>
        <taxon>Campylobacter</taxon>
    </lineage>
</organism>
<evidence type="ECO:0000313" key="2">
    <source>
        <dbReference type="EMBL" id="XBJ29724.1"/>
    </source>
</evidence>
<proteinExistence type="predicted"/>
<dbReference type="AlphaFoldDB" id="A0AAU7E8B1"/>
<accession>A0AAU7E8B1</accession>
<evidence type="ECO:0008006" key="3">
    <source>
        <dbReference type="Google" id="ProtNLM"/>
    </source>
</evidence>
<feature type="compositionally biased region" description="Basic and acidic residues" evidence="1">
    <location>
        <begin position="54"/>
        <end position="73"/>
    </location>
</feature>
<dbReference type="RefSeq" id="WP_348518885.1">
    <property type="nucleotide sequence ID" value="NZ_CP155620.1"/>
</dbReference>
<protein>
    <recommendedName>
        <fullName evidence="3">Coiled-coil protein</fullName>
    </recommendedName>
</protein>
<sequence length="113" mass="12884">MPVSPIGNLNFVNQNAALPATQVGNELAKESFAALANLNEFTQKEKVVDKLEKVAKSHEINEEVKERADEEEKKRHKENQEDEEQKNQEDEEQSEDEASFKSAQKLHHLDISI</sequence>
<gene>
    <name evidence="2" type="ORF">AAH949_02500</name>
</gene>
<evidence type="ECO:0000256" key="1">
    <source>
        <dbReference type="SAM" id="MobiDB-lite"/>
    </source>
</evidence>
<dbReference type="EMBL" id="CP155620">
    <property type="protein sequence ID" value="XBJ29724.1"/>
    <property type="molecule type" value="Genomic_DNA"/>
</dbReference>
<feature type="compositionally biased region" description="Acidic residues" evidence="1">
    <location>
        <begin position="80"/>
        <end position="97"/>
    </location>
</feature>
<feature type="region of interest" description="Disordered" evidence="1">
    <location>
        <begin position="54"/>
        <end position="113"/>
    </location>
</feature>
<name>A0AAU7E8B1_9BACT</name>